<dbReference type="PANTHER" id="PTHR46630:SF1">
    <property type="entry name" value="TETRATRICOPEPTIDE REPEAT PROTEIN 29"/>
    <property type="match status" value="1"/>
</dbReference>
<keyword evidence="9" id="KW-1185">Reference proteome</keyword>
<sequence length="564" mass="65437">MEFGKMMDLINIAPGKRPAVIKRLKTEQKNMMRAKLPVLTREEILRYRLPPHEALLRSISQDGFHSTCEYIRQLITYQEYVRKLHGPDTSVWSKPRLLERMDILNQLKEGLYKAERANRAENTGVELTELLRLAVRFAFGDQNWWWLGHQLLDQALTISRVYMKDGGMHHAIARYAYGKFLLESSNQTNNYMEAALEHLNVARSMSVGTSWSARFIFPTYQSIMFTEVSILIHQILLKQAKNCMKKDPHLAIKLSILAEKAALDGCHFSGQTEAQIVKGECEQLIYDTSSAITSFRKALTIQNSHETPKWRAETLSHLAIAYLKHGDLTSALQKLNELKEYALEHDLKFYLAQAYKYLGEYYLREGTPQNSTPLLRKALKLFHEENHIPESENARNYAAISIGIELMNPYIQLIVNCVSTNPNYEYLMKTLLAWKDSRQNFWSYADFEVSFNDINDTMDEDFEIDLMDLPKSGEKMINEEMFLSILSLVDSKESYRALALRQAQESLERMEEMHDLDEQLITEINVEDNNGEEVENEEEDETSWIEEDPKKIVTLHFSQGYQDD</sequence>
<evidence type="ECO:0000256" key="3">
    <source>
        <dbReference type="ARBA" id="ARBA00022737"/>
    </source>
</evidence>
<accession>A0AAW1TYW8</accession>
<comment type="caution">
    <text evidence="8">The sequence shown here is derived from an EMBL/GenBank/DDBJ whole genome shotgun (WGS) entry which is preliminary data.</text>
</comment>
<evidence type="ECO:0000313" key="9">
    <source>
        <dbReference type="Proteomes" id="UP001431783"/>
    </source>
</evidence>
<protein>
    <recommendedName>
        <fullName evidence="5">Tetratricopeptide repeat protein 29</fullName>
    </recommendedName>
</protein>
<dbReference type="PANTHER" id="PTHR46630">
    <property type="entry name" value="TETRATRICOPEPTIDE REPEAT PROTEIN 29"/>
    <property type="match status" value="1"/>
</dbReference>
<comment type="subcellular location">
    <subcellularLocation>
        <location evidence="1">Cytoplasm</location>
    </subcellularLocation>
</comment>
<evidence type="ECO:0000313" key="8">
    <source>
        <dbReference type="EMBL" id="KAK9875854.1"/>
    </source>
</evidence>
<dbReference type="Proteomes" id="UP001431783">
    <property type="component" value="Unassembled WGS sequence"/>
</dbReference>
<evidence type="ECO:0000256" key="1">
    <source>
        <dbReference type="ARBA" id="ARBA00004496"/>
    </source>
</evidence>
<keyword evidence="4" id="KW-0802">TPR repeat</keyword>
<dbReference type="Gene3D" id="1.25.40.10">
    <property type="entry name" value="Tetratricopeptide repeat domain"/>
    <property type="match status" value="1"/>
</dbReference>
<dbReference type="InterPro" id="IPR011990">
    <property type="entry name" value="TPR-like_helical_dom_sf"/>
</dbReference>
<evidence type="ECO:0000256" key="7">
    <source>
        <dbReference type="SAM" id="MobiDB-lite"/>
    </source>
</evidence>
<proteinExistence type="predicted"/>
<dbReference type="GO" id="GO:0003341">
    <property type="term" value="P:cilium movement"/>
    <property type="evidence" value="ECO:0007669"/>
    <property type="project" value="TreeGrafter"/>
</dbReference>
<dbReference type="InterPro" id="IPR019734">
    <property type="entry name" value="TPR_rpt"/>
</dbReference>
<evidence type="ECO:0000256" key="6">
    <source>
        <dbReference type="ARBA" id="ARBA00044739"/>
    </source>
</evidence>
<keyword evidence="3" id="KW-0677">Repeat</keyword>
<dbReference type="SMART" id="SM00028">
    <property type="entry name" value="TPR"/>
    <property type="match status" value="3"/>
</dbReference>
<dbReference type="InterPro" id="IPR051476">
    <property type="entry name" value="Bac_ResReg_Asp_Phosphatase"/>
</dbReference>
<dbReference type="AlphaFoldDB" id="A0AAW1TYW8"/>
<dbReference type="GO" id="GO:0005929">
    <property type="term" value="C:cilium"/>
    <property type="evidence" value="ECO:0007669"/>
    <property type="project" value="TreeGrafter"/>
</dbReference>
<reference evidence="8 9" key="1">
    <citation type="submission" date="2023-03" db="EMBL/GenBank/DDBJ databases">
        <title>Genome insight into feeding habits of ladybird beetles.</title>
        <authorList>
            <person name="Li H.-S."/>
            <person name="Huang Y.-H."/>
            <person name="Pang H."/>
        </authorList>
    </citation>
    <scope>NUCLEOTIDE SEQUENCE [LARGE SCALE GENOMIC DNA]</scope>
    <source>
        <strain evidence="8">SYSU_2023b</strain>
        <tissue evidence="8">Whole body</tissue>
    </source>
</reference>
<feature type="compositionally biased region" description="Acidic residues" evidence="7">
    <location>
        <begin position="528"/>
        <end position="546"/>
    </location>
</feature>
<organism evidence="8 9">
    <name type="scientific">Henosepilachna vigintioctopunctata</name>
    <dbReference type="NCBI Taxonomy" id="420089"/>
    <lineage>
        <taxon>Eukaryota</taxon>
        <taxon>Metazoa</taxon>
        <taxon>Ecdysozoa</taxon>
        <taxon>Arthropoda</taxon>
        <taxon>Hexapoda</taxon>
        <taxon>Insecta</taxon>
        <taxon>Pterygota</taxon>
        <taxon>Neoptera</taxon>
        <taxon>Endopterygota</taxon>
        <taxon>Coleoptera</taxon>
        <taxon>Polyphaga</taxon>
        <taxon>Cucujiformia</taxon>
        <taxon>Coccinelloidea</taxon>
        <taxon>Coccinellidae</taxon>
        <taxon>Epilachninae</taxon>
        <taxon>Epilachnini</taxon>
        <taxon>Henosepilachna</taxon>
    </lineage>
</organism>
<dbReference type="EMBL" id="JARQZJ010000034">
    <property type="protein sequence ID" value="KAK9875854.1"/>
    <property type="molecule type" value="Genomic_DNA"/>
</dbReference>
<evidence type="ECO:0000256" key="5">
    <source>
        <dbReference type="ARBA" id="ARBA00040665"/>
    </source>
</evidence>
<gene>
    <name evidence="8" type="ORF">WA026_009641</name>
</gene>
<evidence type="ECO:0000256" key="2">
    <source>
        <dbReference type="ARBA" id="ARBA00022490"/>
    </source>
</evidence>
<feature type="region of interest" description="Disordered" evidence="7">
    <location>
        <begin position="528"/>
        <end position="549"/>
    </location>
</feature>
<name>A0AAW1TYW8_9CUCU</name>
<comment type="function">
    <text evidence="6">Axonemal protein which is implicated in axonemal and/or peri-axonemal structure assembly and regulates flagellum assembly and beating and therefore sperm motility.</text>
</comment>
<dbReference type="GO" id="GO:0005737">
    <property type="term" value="C:cytoplasm"/>
    <property type="evidence" value="ECO:0007669"/>
    <property type="project" value="UniProtKB-SubCell"/>
</dbReference>
<evidence type="ECO:0000256" key="4">
    <source>
        <dbReference type="ARBA" id="ARBA00022803"/>
    </source>
</evidence>
<dbReference type="SUPFAM" id="SSF48452">
    <property type="entry name" value="TPR-like"/>
    <property type="match status" value="1"/>
</dbReference>
<keyword evidence="2" id="KW-0963">Cytoplasm</keyword>